<proteinExistence type="predicted"/>
<name>A0ACC6TXT1_9BURK</name>
<keyword evidence="2" id="KW-1185">Reference proteome</keyword>
<evidence type="ECO:0000313" key="2">
    <source>
        <dbReference type="Proteomes" id="UP001558850"/>
    </source>
</evidence>
<dbReference type="Proteomes" id="UP001558850">
    <property type="component" value="Unassembled WGS sequence"/>
</dbReference>
<protein>
    <submittedName>
        <fullName evidence="1">Uncharacterized protein</fullName>
    </submittedName>
</protein>
<accession>A0ACC6TXT1</accession>
<organism evidence="1 2">
    <name type="scientific">Paraburkholderia phymatum</name>
    <dbReference type="NCBI Taxonomy" id="148447"/>
    <lineage>
        <taxon>Bacteria</taxon>
        <taxon>Pseudomonadati</taxon>
        <taxon>Pseudomonadota</taxon>
        <taxon>Betaproteobacteria</taxon>
        <taxon>Burkholderiales</taxon>
        <taxon>Burkholderiaceae</taxon>
        <taxon>Paraburkholderia</taxon>
    </lineage>
</organism>
<sequence length="91" mass="9823">MTEIKTLAKEACALYGSLGQTGLRAIGALRSTDPELVDELLATFESRGEAASWLVSRTIGFGGFSALELLAQGERERVMHVLNHLRFGLCA</sequence>
<reference evidence="1" key="1">
    <citation type="submission" date="2024-07" db="EMBL/GenBank/DDBJ databases">
        <title>A survey of Mimosa microsymbionts across Brazilian biomes reveals a high diversity of Paraburkholderia nodulating endemic species, but also that Cupriavidus is common as a symbiont of widespread species.</title>
        <authorList>
            <person name="Rouws L."/>
            <person name="Barauna A."/>
            <person name="Beukes C."/>
            <person name="Rouws J.R.C."/>
            <person name="De Faria S.M."/>
            <person name="Gross E."/>
            <person name="Bueno Dos Reis Junior F."/>
            <person name="Simon M.F."/>
            <person name="Maluk M."/>
            <person name="Odee D.W."/>
            <person name="Kenicer G."/>
            <person name="Young J.P.W."/>
            <person name="Reis V.M."/>
            <person name="Zilli J."/>
            <person name="James E.K."/>
        </authorList>
    </citation>
    <scope>NUCLEOTIDE SEQUENCE</scope>
    <source>
        <strain evidence="1">EG181B</strain>
    </source>
</reference>
<comment type="caution">
    <text evidence="1">The sequence shown here is derived from an EMBL/GenBank/DDBJ whole genome shotgun (WGS) entry which is preliminary data.</text>
</comment>
<dbReference type="EMBL" id="JBFRCH010000004">
    <property type="protein sequence ID" value="MEX3932160.1"/>
    <property type="molecule type" value="Genomic_DNA"/>
</dbReference>
<gene>
    <name evidence="1" type="ORF">AB4Y32_10175</name>
</gene>
<evidence type="ECO:0000313" key="1">
    <source>
        <dbReference type="EMBL" id="MEX3932160.1"/>
    </source>
</evidence>